<keyword evidence="2" id="KW-1185">Reference proteome</keyword>
<proteinExistence type="predicted"/>
<dbReference type="AlphaFoldDB" id="A0A369T9L2"/>
<dbReference type="Proteomes" id="UP000253941">
    <property type="component" value="Unassembled WGS sequence"/>
</dbReference>
<gene>
    <name evidence="1" type="ORF">DRB17_09125</name>
</gene>
<sequence length="189" mass="20931">MIAREWDIALSDPRCLTIRQWQRLGVEPGVAFLRAGAVGVMDVEARPDGTWTPAEAGAGQPMFVMPVLVREGDPSTIVDLLAFHHRRPDRFYLRHGAATVAGEWALHDARSAVAWEQDRPLYLFSNPLAWLQAGCDGAVLLDSDGLDELRDCGRVVANSLALADWLDRRLRQPQMVPRLEVPDEARAAA</sequence>
<evidence type="ECO:0000313" key="1">
    <source>
        <dbReference type="EMBL" id="RDD62003.1"/>
    </source>
</evidence>
<comment type="caution">
    <text evidence="1">The sequence shown here is derived from an EMBL/GenBank/DDBJ whole genome shotgun (WGS) entry which is preliminary data.</text>
</comment>
<protein>
    <submittedName>
        <fullName evidence="1">Uncharacterized protein</fullName>
    </submittedName>
</protein>
<reference evidence="1 2" key="1">
    <citation type="submission" date="2018-07" db="EMBL/GenBank/DDBJ databases">
        <title>Venubactetium sediminum gen. nov., sp. nov., isolated from a marine solar saltern.</title>
        <authorList>
            <person name="Wang S."/>
        </authorList>
    </citation>
    <scope>NUCLEOTIDE SEQUENCE [LARGE SCALE GENOMIC DNA]</scope>
    <source>
        <strain evidence="1 2">WD2A32</strain>
    </source>
</reference>
<name>A0A369T9L2_9PROT</name>
<accession>A0A369T9L2</accession>
<organism evidence="1 2">
    <name type="scientific">Ferruginivarius sediminum</name>
    <dbReference type="NCBI Taxonomy" id="2661937"/>
    <lineage>
        <taxon>Bacteria</taxon>
        <taxon>Pseudomonadati</taxon>
        <taxon>Pseudomonadota</taxon>
        <taxon>Alphaproteobacteria</taxon>
        <taxon>Rhodospirillales</taxon>
        <taxon>Rhodospirillaceae</taxon>
        <taxon>Ferruginivarius</taxon>
    </lineage>
</organism>
<dbReference type="RefSeq" id="WP_114581901.1">
    <property type="nucleotide sequence ID" value="NZ_QPMH01000007.1"/>
</dbReference>
<dbReference type="EMBL" id="QPMH01000007">
    <property type="protein sequence ID" value="RDD62003.1"/>
    <property type="molecule type" value="Genomic_DNA"/>
</dbReference>
<evidence type="ECO:0000313" key="2">
    <source>
        <dbReference type="Proteomes" id="UP000253941"/>
    </source>
</evidence>